<evidence type="ECO:0000313" key="2">
    <source>
        <dbReference type="EMBL" id="CAL4059770.1"/>
    </source>
</evidence>
<dbReference type="Proteomes" id="UP001497623">
    <property type="component" value="Unassembled WGS sequence"/>
</dbReference>
<dbReference type="AlphaFoldDB" id="A0AAV2PKD3"/>
<dbReference type="SUPFAM" id="SSF57625">
    <property type="entry name" value="Invertebrate chitin-binding proteins"/>
    <property type="match status" value="1"/>
</dbReference>
<name>A0AAV2PKD3_MEGNR</name>
<accession>A0AAV2PKD3</accession>
<dbReference type="GO" id="GO:0005576">
    <property type="term" value="C:extracellular region"/>
    <property type="evidence" value="ECO:0007669"/>
    <property type="project" value="InterPro"/>
</dbReference>
<feature type="non-terminal residue" evidence="2">
    <location>
        <position position="1"/>
    </location>
</feature>
<keyword evidence="3" id="KW-1185">Reference proteome</keyword>
<feature type="non-terminal residue" evidence="2">
    <location>
        <position position="116"/>
    </location>
</feature>
<proteinExistence type="predicted"/>
<comment type="caution">
    <text evidence="2">The sequence shown here is derived from an EMBL/GenBank/DDBJ whole genome shotgun (WGS) entry which is preliminary data.</text>
</comment>
<dbReference type="EMBL" id="CAXKWB010000191">
    <property type="protein sequence ID" value="CAL4059770.1"/>
    <property type="molecule type" value="Genomic_DNA"/>
</dbReference>
<reference evidence="2 3" key="1">
    <citation type="submission" date="2024-05" db="EMBL/GenBank/DDBJ databases">
        <authorList>
            <person name="Wallberg A."/>
        </authorList>
    </citation>
    <scope>NUCLEOTIDE SEQUENCE [LARGE SCALE GENOMIC DNA]</scope>
</reference>
<dbReference type="InterPro" id="IPR002557">
    <property type="entry name" value="Chitin-bd_dom"/>
</dbReference>
<sequence length="116" mass="12406">RSWPTSRARTFECPERGLFCNSCTTAAFCTGAGVTPIVVPCGSGEVCGGIAPAVGCLNYVTSNAGYYDCDSIGNSGFLVDIYDPSNYMLCIPPNSQLFLSCPYGEIFDKETNRCTK</sequence>
<feature type="domain" description="Chitin-binding type-2" evidence="1">
    <location>
        <begin position="66"/>
        <end position="116"/>
    </location>
</feature>
<dbReference type="PROSITE" id="PS50940">
    <property type="entry name" value="CHIT_BIND_II"/>
    <property type="match status" value="1"/>
</dbReference>
<dbReference type="InterPro" id="IPR036508">
    <property type="entry name" value="Chitin-bd_dom_sf"/>
</dbReference>
<protein>
    <recommendedName>
        <fullName evidence="1">Chitin-binding type-2 domain-containing protein</fullName>
    </recommendedName>
</protein>
<evidence type="ECO:0000259" key="1">
    <source>
        <dbReference type="PROSITE" id="PS50940"/>
    </source>
</evidence>
<dbReference type="GO" id="GO:0008061">
    <property type="term" value="F:chitin binding"/>
    <property type="evidence" value="ECO:0007669"/>
    <property type="project" value="InterPro"/>
</dbReference>
<gene>
    <name evidence="2" type="ORF">MNOR_LOCUS813</name>
</gene>
<organism evidence="2 3">
    <name type="scientific">Meganyctiphanes norvegica</name>
    <name type="common">Northern krill</name>
    <name type="synonym">Thysanopoda norvegica</name>
    <dbReference type="NCBI Taxonomy" id="48144"/>
    <lineage>
        <taxon>Eukaryota</taxon>
        <taxon>Metazoa</taxon>
        <taxon>Ecdysozoa</taxon>
        <taxon>Arthropoda</taxon>
        <taxon>Crustacea</taxon>
        <taxon>Multicrustacea</taxon>
        <taxon>Malacostraca</taxon>
        <taxon>Eumalacostraca</taxon>
        <taxon>Eucarida</taxon>
        <taxon>Euphausiacea</taxon>
        <taxon>Euphausiidae</taxon>
        <taxon>Meganyctiphanes</taxon>
    </lineage>
</organism>
<evidence type="ECO:0000313" key="3">
    <source>
        <dbReference type="Proteomes" id="UP001497623"/>
    </source>
</evidence>